<reference evidence="14" key="1">
    <citation type="submission" date="2018-05" db="EMBL/GenBank/DDBJ databases">
        <authorList>
            <person name="Lanie J.A."/>
            <person name="Ng W.-L."/>
            <person name="Kazmierczak K.M."/>
            <person name="Andrzejewski T.M."/>
            <person name="Davidsen T.M."/>
            <person name="Wayne K.J."/>
            <person name="Tettelin H."/>
            <person name="Glass J.I."/>
            <person name="Rusch D."/>
            <person name="Podicherti R."/>
            <person name="Tsui H.-C.T."/>
            <person name="Winkler M.E."/>
        </authorList>
    </citation>
    <scope>NUCLEOTIDE SEQUENCE</scope>
</reference>
<keyword evidence="7" id="KW-0408">Iron</keyword>
<feature type="domain" description="Radical SAM core" evidence="13">
    <location>
        <begin position="24"/>
        <end position="238"/>
    </location>
</feature>
<keyword evidence="3" id="KW-0004">4Fe-4S</keyword>
<dbReference type="InterPro" id="IPR058240">
    <property type="entry name" value="rSAM_sf"/>
</dbReference>
<keyword evidence="6" id="KW-0547">Nucleotide-binding</keyword>
<protein>
    <recommendedName>
        <fullName evidence="2">GTP 3',8-cyclase</fullName>
        <ecNumber evidence="2">4.1.99.22</ecNumber>
    </recommendedName>
</protein>
<organism evidence="14">
    <name type="scientific">marine metagenome</name>
    <dbReference type="NCBI Taxonomy" id="408172"/>
    <lineage>
        <taxon>unclassified sequences</taxon>
        <taxon>metagenomes</taxon>
        <taxon>ecological metagenomes</taxon>
    </lineage>
</organism>
<dbReference type="NCBIfam" id="NF001199">
    <property type="entry name" value="PRK00164.2-1"/>
    <property type="match status" value="1"/>
</dbReference>
<dbReference type="SFLD" id="SFLDG01386">
    <property type="entry name" value="main_SPASM_domain-containing"/>
    <property type="match status" value="1"/>
</dbReference>
<dbReference type="SFLD" id="SFLDS00029">
    <property type="entry name" value="Radical_SAM"/>
    <property type="match status" value="1"/>
</dbReference>
<keyword evidence="5" id="KW-0479">Metal-binding</keyword>
<proteinExistence type="inferred from homology"/>
<evidence type="ECO:0000256" key="4">
    <source>
        <dbReference type="ARBA" id="ARBA00022691"/>
    </source>
</evidence>
<dbReference type="HAMAP" id="MF_01225_B">
    <property type="entry name" value="MoaA_B"/>
    <property type="match status" value="1"/>
</dbReference>
<dbReference type="GO" id="GO:0051539">
    <property type="term" value="F:4 iron, 4 sulfur cluster binding"/>
    <property type="evidence" value="ECO:0007669"/>
    <property type="project" value="UniProtKB-KW"/>
</dbReference>
<dbReference type="CDD" id="cd21117">
    <property type="entry name" value="Twitch_MoaA"/>
    <property type="match status" value="1"/>
</dbReference>
<comment type="cofactor">
    <cofactor evidence="1">
        <name>[4Fe-4S] cluster</name>
        <dbReference type="ChEBI" id="CHEBI:49883"/>
    </cofactor>
</comment>
<evidence type="ECO:0000256" key="1">
    <source>
        <dbReference type="ARBA" id="ARBA00001966"/>
    </source>
</evidence>
<dbReference type="EMBL" id="UINC01000145">
    <property type="protein sequence ID" value="SUZ49975.1"/>
    <property type="molecule type" value="Genomic_DNA"/>
</dbReference>
<evidence type="ECO:0000256" key="11">
    <source>
        <dbReference type="ARBA" id="ARBA00023239"/>
    </source>
</evidence>
<dbReference type="SUPFAM" id="SSF102114">
    <property type="entry name" value="Radical SAM enzymes"/>
    <property type="match status" value="1"/>
</dbReference>
<keyword evidence="10" id="KW-0501">Molybdenum cofactor biosynthesis</keyword>
<dbReference type="GO" id="GO:0005525">
    <property type="term" value="F:GTP binding"/>
    <property type="evidence" value="ECO:0007669"/>
    <property type="project" value="UniProtKB-KW"/>
</dbReference>
<dbReference type="GO" id="GO:0061798">
    <property type="term" value="F:GTP 3',8'-cyclase activity"/>
    <property type="evidence" value="ECO:0007669"/>
    <property type="project" value="UniProtKB-EC"/>
</dbReference>
<dbReference type="CDD" id="cd01335">
    <property type="entry name" value="Radical_SAM"/>
    <property type="match status" value="1"/>
</dbReference>
<dbReference type="SFLD" id="SFLDG01383">
    <property type="entry name" value="cyclic_pyranopterin_phosphate"/>
    <property type="match status" value="1"/>
</dbReference>
<dbReference type="NCBIfam" id="TIGR02666">
    <property type="entry name" value="moaA"/>
    <property type="match status" value="1"/>
</dbReference>
<evidence type="ECO:0000256" key="9">
    <source>
        <dbReference type="ARBA" id="ARBA00023134"/>
    </source>
</evidence>
<evidence type="ECO:0000256" key="3">
    <source>
        <dbReference type="ARBA" id="ARBA00022485"/>
    </source>
</evidence>
<dbReference type="SMART" id="SM00729">
    <property type="entry name" value="Elp3"/>
    <property type="match status" value="1"/>
</dbReference>
<gene>
    <name evidence="14" type="ORF">METZ01_LOCUS2829</name>
</gene>
<evidence type="ECO:0000256" key="2">
    <source>
        <dbReference type="ARBA" id="ARBA00012167"/>
    </source>
</evidence>
<dbReference type="Pfam" id="PF04055">
    <property type="entry name" value="Radical_SAM"/>
    <property type="match status" value="1"/>
</dbReference>
<dbReference type="InterPro" id="IPR010505">
    <property type="entry name" value="MoaA_twitch"/>
</dbReference>
<dbReference type="GO" id="GO:0046872">
    <property type="term" value="F:metal ion binding"/>
    <property type="evidence" value="ECO:0007669"/>
    <property type="project" value="UniProtKB-KW"/>
</dbReference>
<sequence length="345" mass="38882">MGNRTNLSSASPDAGIYPRILIDRFGRTFNYLRIALNEMCNLRCIYCMPEGGIPFKPKNEIMTTEEILRIVTVVSELGVNKIRFTGGEPLLRKDIVKLIENTSMISGIDSVHMTTNGVLLNRFAETLQRSGLSGINISIDTLNPEKYIQITRRDEVVRALEGLEAAKTVGIPSIKVNAVALRGFNDNEIVEFVELTKNYPLTVRFIELMPFDAHQIWKTGKFFSSEHIQKELKDHFPNIKITDGTATEYSVFQVPDYAGKVAVIPSYSRNLCGNCNRIRITADGKIRNCLYAHNEFNLRDLMRSGGTEEEMKELILSAMWKKLFDGWTAQRSGSNSRKSMTQIGG</sequence>
<keyword evidence="9" id="KW-0342">GTP-binding</keyword>
<dbReference type="InterPro" id="IPR013483">
    <property type="entry name" value="MoaA"/>
</dbReference>
<dbReference type="PROSITE" id="PS01305">
    <property type="entry name" value="MOAA_NIFB_PQQE"/>
    <property type="match status" value="1"/>
</dbReference>
<dbReference type="EC" id="4.1.99.22" evidence="2"/>
<dbReference type="PROSITE" id="PS51918">
    <property type="entry name" value="RADICAL_SAM"/>
    <property type="match status" value="1"/>
</dbReference>
<evidence type="ECO:0000256" key="5">
    <source>
        <dbReference type="ARBA" id="ARBA00022723"/>
    </source>
</evidence>
<dbReference type="InterPro" id="IPR050105">
    <property type="entry name" value="MoCo_biosynth_MoaA/MoaC"/>
</dbReference>
<evidence type="ECO:0000256" key="8">
    <source>
        <dbReference type="ARBA" id="ARBA00023014"/>
    </source>
</evidence>
<keyword evidence="8" id="KW-0411">Iron-sulfur</keyword>
<dbReference type="Pfam" id="PF06463">
    <property type="entry name" value="Mob_synth_C"/>
    <property type="match status" value="1"/>
</dbReference>
<name>A0A381N603_9ZZZZ</name>
<dbReference type="InterPro" id="IPR040064">
    <property type="entry name" value="MoaA-like"/>
</dbReference>
<evidence type="ECO:0000256" key="10">
    <source>
        <dbReference type="ARBA" id="ARBA00023150"/>
    </source>
</evidence>
<dbReference type="PANTHER" id="PTHR22960:SF0">
    <property type="entry name" value="MOLYBDENUM COFACTOR BIOSYNTHESIS PROTEIN 1"/>
    <property type="match status" value="1"/>
</dbReference>
<dbReference type="InterPro" id="IPR007197">
    <property type="entry name" value="rSAM"/>
</dbReference>
<evidence type="ECO:0000256" key="6">
    <source>
        <dbReference type="ARBA" id="ARBA00022741"/>
    </source>
</evidence>
<evidence type="ECO:0000313" key="14">
    <source>
        <dbReference type="EMBL" id="SUZ49975.1"/>
    </source>
</evidence>
<dbReference type="InterPro" id="IPR006638">
    <property type="entry name" value="Elp3/MiaA/NifB-like_rSAM"/>
</dbReference>
<evidence type="ECO:0000259" key="13">
    <source>
        <dbReference type="PROSITE" id="PS51918"/>
    </source>
</evidence>
<accession>A0A381N603</accession>
<dbReference type="GO" id="GO:0006777">
    <property type="term" value="P:Mo-molybdopterin cofactor biosynthetic process"/>
    <property type="evidence" value="ECO:0007669"/>
    <property type="project" value="UniProtKB-KW"/>
</dbReference>
<dbReference type="GO" id="GO:0061799">
    <property type="term" value="F:cyclic pyranopterin monophosphate synthase activity"/>
    <property type="evidence" value="ECO:0007669"/>
    <property type="project" value="TreeGrafter"/>
</dbReference>
<dbReference type="Gene3D" id="3.20.20.70">
    <property type="entry name" value="Aldolase class I"/>
    <property type="match status" value="1"/>
</dbReference>
<evidence type="ECO:0000256" key="12">
    <source>
        <dbReference type="ARBA" id="ARBA00048697"/>
    </source>
</evidence>
<dbReference type="UniPathway" id="UPA00344"/>
<keyword evidence="11" id="KW-0456">Lyase</keyword>
<dbReference type="InterPro" id="IPR000385">
    <property type="entry name" value="MoaA_NifB_PqqE_Fe-S-bd_CS"/>
</dbReference>
<dbReference type="AlphaFoldDB" id="A0A381N603"/>
<keyword evidence="4" id="KW-0949">S-adenosyl-L-methionine</keyword>
<dbReference type="PANTHER" id="PTHR22960">
    <property type="entry name" value="MOLYBDOPTERIN COFACTOR SYNTHESIS PROTEIN A"/>
    <property type="match status" value="1"/>
</dbReference>
<comment type="catalytic activity">
    <reaction evidence="12">
        <text>GTP + AH2 + S-adenosyl-L-methionine = (8S)-3',8-cyclo-7,8-dihydroguanosine 5'-triphosphate + 5'-deoxyadenosine + L-methionine + A + H(+)</text>
        <dbReference type="Rhea" id="RHEA:49576"/>
        <dbReference type="ChEBI" id="CHEBI:13193"/>
        <dbReference type="ChEBI" id="CHEBI:15378"/>
        <dbReference type="ChEBI" id="CHEBI:17319"/>
        <dbReference type="ChEBI" id="CHEBI:17499"/>
        <dbReference type="ChEBI" id="CHEBI:37565"/>
        <dbReference type="ChEBI" id="CHEBI:57844"/>
        <dbReference type="ChEBI" id="CHEBI:59789"/>
        <dbReference type="ChEBI" id="CHEBI:131766"/>
        <dbReference type="EC" id="4.1.99.22"/>
    </reaction>
</comment>
<dbReference type="SFLD" id="SFLDG01067">
    <property type="entry name" value="SPASM/twitch_domain_containing"/>
    <property type="match status" value="1"/>
</dbReference>
<evidence type="ECO:0000256" key="7">
    <source>
        <dbReference type="ARBA" id="ARBA00023004"/>
    </source>
</evidence>
<dbReference type="InterPro" id="IPR013785">
    <property type="entry name" value="Aldolase_TIM"/>
</dbReference>